<feature type="signal peptide" evidence="9">
    <location>
        <begin position="1"/>
        <end position="20"/>
    </location>
</feature>
<evidence type="ECO:0000259" key="10">
    <source>
        <dbReference type="Pfam" id="PF00892"/>
    </source>
</evidence>
<feature type="chain" id="PRO_5043049168" evidence="9">
    <location>
        <begin position="21"/>
        <end position="375"/>
    </location>
</feature>
<keyword evidence="4 8" id="KW-0812">Transmembrane</keyword>
<dbReference type="PANTHER" id="PTHR32322">
    <property type="entry name" value="INNER MEMBRANE TRANSPORTER"/>
    <property type="match status" value="1"/>
</dbReference>
<evidence type="ECO:0000313" key="12">
    <source>
        <dbReference type="Proteomes" id="UP001240483"/>
    </source>
</evidence>
<feature type="transmembrane region" description="Helical" evidence="8">
    <location>
        <begin position="257"/>
        <end position="277"/>
    </location>
</feature>
<feature type="transmembrane region" description="Helical" evidence="8">
    <location>
        <begin position="36"/>
        <end position="57"/>
    </location>
</feature>
<comment type="caution">
    <text evidence="11">The sequence shown here is derived from an EMBL/GenBank/DDBJ whole genome shotgun (WGS) entry which is preliminary data.</text>
</comment>
<feature type="domain" description="EamA" evidence="10">
    <location>
        <begin position="158"/>
        <end position="299"/>
    </location>
</feature>
<feature type="transmembrane region" description="Helical" evidence="8">
    <location>
        <begin position="128"/>
        <end position="148"/>
    </location>
</feature>
<evidence type="ECO:0000256" key="4">
    <source>
        <dbReference type="ARBA" id="ARBA00022692"/>
    </source>
</evidence>
<dbReference type="Pfam" id="PF00892">
    <property type="entry name" value="EamA"/>
    <property type="match status" value="2"/>
</dbReference>
<feature type="domain" description="EamA" evidence="10">
    <location>
        <begin position="7"/>
        <end position="141"/>
    </location>
</feature>
<proteinExistence type="inferred from homology"/>
<feature type="transmembrane region" description="Helical" evidence="8">
    <location>
        <begin position="154"/>
        <end position="176"/>
    </location>
</feature>
<dbReference type="EMBL" id="JASODW010000002">
    <property type="protein sequence ID" value="MDK6274637.1"/>
    <property type="molecule type" value="Genomic_DNA"/>
</dbReference>
<evidence type="ECO:0000256" key="8">
    <source>
        <dbReference type="SAM" id="Phobius"/>
    </source>
</evidence>
<dbReference type="RefSeq" id="WP_285332574.1">
    <property type="nucleotide sequence ID" value="NZ_JASODW010000002.1"/>
</dbReference>
<keyword evidence="3" id="KW-1003">Cell membrane</keyword>
<organism evidence="11 12">
    <name type="scientific">Pseudoglutamicibacter cumminsii</name>
    <dbReference type="NCBI Taxonomy" id="156979"/>
    <lineage>
        <taxon>Bacteria</taxon>
        <taxon>Bacillati</taxon>
        <taxon>Actinomycetota</taxon>
        <taxon>Actinomycetes</taxon>
        <taxon>Micrococcales</taxon>
        <taxon>Micrococcaceae</taxon>
        <taxon>Pseudoglutamicibacter</taxon>
    </lineage>
</organism>
<dbReference type="SUPFAM" id="SSF103481">
    <property type="entry name" value="Multidrug resistance efflux transporter EmrE"/>
    <property type="match status" value="2"/>
</dbReference>
<feature type="transmembrane region" description="Helical" evidence="8">
    <location>
        <begin position="283"/>
        <end position="301"/>
    </location>
</feature>
<protein>
    <submittedName>
        <fullName evidence="11">EamA family transporter</fullName>
    </submittedName>
</protein>
<evidence type="ECO:0000256" key="1">
    <source>
        <dbReference type="ARBA" id="ARBA00004651"/>
    </source>
</evidence>
<reference evidence="11" key="1">
    <citation type="submission" date="2023-05" db="EMBL/GenBank/DDBJ databases">
        <title>Cataloging the Phylogenetic Diversity of Human Bladder Bacteria.</title>
        <authorList>
            <person name="Du J."/>
        </authorList>
    </citation>
    <scope>NUCLEOTIDE SEQUENCE</scope>
    <source>
        <strain evidence="11">UMB9978</strain>
    </source>
</reference>
<feature type="transmembrane region" description="Helical" evidence="8">
    <location>
        <begin position="229"/>
        <end position="250"/>
    </location>
</feature>
<dbReference type="AlphaFoldDB" id="A0AAP4C6D9"/>
<name>A0AAP4C6D9_9MICC</name>
<comment type="similarity">
    <text evidence="2">Belongs to the EamA transporter family.</text>
</comment>
<evidence type="ECO:0000313" key="11">
    <source>
        <dbReference type="EMBL" id="MDK6274637.1"/>
    </source>
</evidence>
<evidence type="ECO:0000256" key="2">
    <source>
        <dbReference type="ARBA" id="ARBA00007362"/>
    </source>
</evidence>
<dbReference type="InterPro" id="IPR037185">
    <property type="entry name" value="EmrE-like"/>
</dbReference>
<feature type="transmembrane region" description="Helical" evidence="8">
    <location>
        <begin position="188"/>
        <end position="209"/>
    </location>
</feature>
<keyword evidence="9" id="KW-0732">Signal</keyword>
<comment type="subcellular location">
    <subcellularLocation>
        <location evidence="1">Cell membrane</location>
        <topology evidence="1">Multi-pass membrane protein</topology>
    </subcellularLocation>
</comment>
<dbReference type="InterPro" id="IPR000620">
    <property type="entry name" value="EamA_dom"/>
</dbReference>
<evidence type="ECO:0000256" key="5">
    <source>
        <dbReference type="ARBA" id="ARBA00022989"/>
    </source>
</evidence>
<accession>A0AAP4C6D9</accession>
<keyword evidence="6 8" id="KW-0472">Membrane</keyword>
<dbReference type="PANTHER" id="PTHR32322:SF18">
    <property type="entry name" value="S-ADENOSYLMETHIONINE_S-ADENOSYLHOMOCYSTEINE TRANSPORTER"/>
    <property type="match status" value="1"/>
</dbReference>
<dbReference type="Proteomes" id="UP001240483">
    <property type="component" value="Unassembled WGS sequence"/>
</dbReference>
<evidence type="ECO:0000256" key="9">
    <source>
        <dbReference type="SAM" id="SignalP"/>
    </source>
</evidence>
<evidence type="ECO:0000256" key="7">
    <source>
        <dbReference type="SAM" id="MobiDB-lite"/>
    </source>
</evidence>
<sequence>MQPKFLVGLVFALASSFAFALPGPVGKALYGSGWSPGSVTLVRLTGCALVLLVPTLIQLRGKWGEVRAHWRLVVAFGLFSMTGVQATYFVAVERLNVTVAILLEMTAPMMIVFWLWARTKARPSGLTFFGLAISMIGLVAVLDVGAVIREGSDALDALGVIMGLASAVCLAVYFLLSANDSVKIPSTALTGLGFAVGAIGTVPFVVLGLLPWKATTDAAALGQWNAPWFLAHAIIIVFTVAAYVLGVVGLRLMGAGVGSFVNLTEVLFAALVAWWLLGETLAVVQFVGGAAILAGVVFIKLGERPRGPSALAKKMPGIEPRRRVKWRPKLKKPRKKTAKDQTTKPRTTGADPRKTTRAGASVETKRPPRREVTPR</sequence>
<feature type="compositionally biased region" description="Basic and acidic residues" evidence="7">
    <location>
        <begin position="363"/>
        <end position="375"/>
    </location>
</feature>
<dbReference type="InterPro" id="IPR050638">
    <property type="entry name" value="AA-Vitamin_Transporters"/>
</dbReference>
<gene>
    <name evidence="11" type="ORF">QP116_02575</name>
</gene>
<evidence type="ECO:0000256" key="3">
    <source>
        <dbReference type="ARBA" id="ARBA00022475"/>
    </source>
</evidence>
<feature type="transmembrane region" description="Helical" evidence="8">
    <location>
        <begin position="69"/>
        <end position="91"/>
    </location>
</feature>
<feature type="transmembrane region" description="Helical" evidence="8">
    <location>
        <begin position="97"/>
        <end position="116"/>
    </location>
</feature>
<evidence type="ECO:0000256" key="6">
    <source>
        <dbReference type="ARBA" id="ARBA00023136"/>
    </source>
</evidence>
<feature type="compositionally biased region" description="Basic residues" evidence="7">
    <location>
        <begin position="322"/>
        <end position="337"/>
    </location>
</feature>
<feature type="region of interest" description="Disordered" evidence="7">
    <location>
        <begin position="310"/>
        <end position="375"/>
    </location>
</feature>
<dbReference type="GO" id="GO:0005886">
    <property type="term" value="C:plasma membrane"/>
    <property type="evidence" value="ECO:0007669"/>
    <property type="project" value="UniProtKB-SubCell"/>
</dbReference>
<keyword evidence="5 8" id="KW-1133">Transmembrane helix</keyword>